<name>A0A1E5VH67_9POAL</name>
<dbReference type="PANTHER" id="PTHR33115:SF25">
    <property type="entry name" value="CONDENSIN COMPLEX SUBUNIT 1 C-TERMINAL DOMAIN-CONTAINING PROTEIN"/>
    <property type="match status" value="1"/>
</dbReference>
<keyword evidence="1" id="KW-0812">Transmembrane</keyword>
<organism evidence="2 3">
    <name type="scientific">Dichanthelium oligosanthes</name>
    <dbReference type="NCBI Taxonomy" id="888268"/>
    <lineage>
        <taxon>Eukaryota</taxon>
        <taxon>Viridiplantae</taxon>
        <taxon>Streptophyta</taxon>
        <taxon>Embryophyta</taxon>
        <taxon>Tracheophyta</taxon>
        <taxon>Spermatophyta</taxon>
        <taxon>Magnoliopsida</taxon>
        <taxon>Liliopsida</taxon>
        <taxon>Poales</taxon>
        <taxon>Poaceae</taxon>
        <taxon>PACMAD clade</taxon>
        <taxon>Panicoideae</taxon>
        <taxon>Panicodae</taxon>
        <taxon>Paniceae</taxon>
        <taxon>Dichantheliinae</taxon>
        <taxon>Dichanthelium</taxon>
    </lineage>
</organism>
<proteinExistence type="predicted"/>
<comment type="caution">
    <text evidence="2">The sequence shown here is derived from an EMBL/GenBank/DDBJ whole genome shotgun (WGS) entry which is preliminary data.</text>
</comment>
<accession>A0A1E5VH67</accession>
<feature type="transmembrane region" description="Helical" evidence="1">
    <location>
        <begin position="44"/>
        <end position="64"/>
    </location>
</feature>
<dbReference type="STRING" id="888268.A0A1E5VH67"/>
<reference evidence="2 3" key="1">
    <citation type="submission" date="2016-09" db="EMBL/GenBank/DDBJ databases">
        <title>The draft genome of Dichanthelium oligosanthes: A C3 panicoid grass species.</title>
        <authorList>
            <person name="Studer A.J."/>
            <person name="Schnable J.C."/>
            <person name="Brutnell T.P."/>
        </authorList>
    </citation>
    <scope>NUCLEOTIDE SEQUENCE [LARGE SCALE GENOMIC DNA]</scope>
    <source>
        <strain evidence="3">cv. Kellogg 1175</strain>
        <tissue evidence="2">Leaf</tissue>
    </source>
</reference>
<dbReference type="PANTHER" id="PTHR33115">
    <property type="entry name" value="ARM REPEAT SUPERFAMILY PROTEIN"/>
    <property type="match status" value="1"/>
</dbReference>
<dbReference type="AlphaFoldDB" id="A0A1E5VH67"/>
<protein>
    <submittedName>
        <fullName evidence="2">Uncharacterized protein</fullName>
    </submittedName>
</protein>
<evidence type="ECO:0000313" key="3">
    <source>
        <dbReference type="Proteomes" id="UP000095767"/>
    </source>
</evidence>
<sequence>LLNRYVLVQAYVLKAVTGLGYLVFTWSSVVLLGGFVTLLGKKDFWCLTGISMMQAARLVILLLIF</sequence>
<evidence type="ECO:0000256" key="1">
    <source>
        <dbReference type="SAM" id="Phobius"/>
    </source>
</evidence>
<keyword evidence="3" id="KW-1185">Reference proteome</keyword>
<evidence type="ECO:0000313" key="2">
    <source>
        <dbReference type="EMBL" id="OEL24469.1"/>
    </source>
</evidence>
<gene>
    <name evidence="2" type="ORF">BAE44_0014512</name>
</gene>
<feature type="transmembrane region" description="Helical" evidence="1">
    <location>
        <begin position="20"/>
        <end position="39"/>
    </location>
</feature>
<feature type="non-terminal residue" evidence="2">
    <location>
        <position position="1"/>
    </location>
</feature>
<dbReference type="Proteomes" id="UP000095767">
    <property type="component" value="Unassembled WGS sequence"/>
</dbReference>
<keyword evidence="1" id="KW-1133">Transmembrane helix</keyword>
<dbReference type="EMBL" id="LWDX02039648">
    <property type="protein sequence ID" value="OEL24469.1"/>
    <property type="molecule type" value="Genomic_DNA"/>
</dbReference>
<keyword evidence="1" id="KW-0472">Membrane</keyword>